<keyword evidence="4" id="KW-1185">Reference proteome</keyword>
<feature type="compositionally biased region" description="Low complexity" evidence="2">
    <location>
        <begin position="217"/>
        <end position="291"/>
    </location>
</feature>
<evidence type="ECO:0000313" key="4">
    <source>
        <dbReference type="Proteomes" id="UP001623349"/>
    </source>
</evidence>
<comment type="caution">
    <text evidence="3">The sequence shown here is derived from an EMBL/GenBank/DDBJ whole genome shotgun (WGS) entry which is preliminary data.</text>
</comment>
<evidence type="ECO:0000256" key="1">
    <source>
        <dbReference type="ARBA" id="ARBA00022723"/>
    </source>
</evidence>
<name>A0ABQ0FG26_APOSI</name>
<gene>
    <name evidence="3" type="ORF">APTSU1_001338600</name>
</gene>
<reference evidence="3 4" key="1">
    <citation type="submission" date="2024-08" db="EMBL/GenBank/DDBJ databases">
        <title>The draft genome of Apodemus speciosus.</title>
        <authorList>
            <person name="Nabeshima K."/>
            <person name="Suzuki S."/>
            <person name="Onuma M."/>
        </authorList>
    </citation>
    <scope>NUCLEOTIDE SEQUENCE [LARGE SCALE GENOMIC DNA]</scope>
    <source>
        <strain evidence="3">IB14-021</strain>
    </source>
</reference>
<dbReference type="InterPro" id="IPR050690">
    <property type="entry name" value="JHDM1_Histone_Demethylase"/>
</dbReference>
<feature type="compositionally biased region" description="Basic and acidic residues" evidence="2">
    <location>
        <begin position="170"/>
        <end position="179"/>
    </location>
</feature>
<feature type="compositionally biased region" description="Polar residues" evidence="2">
    <location>
        <begin position="324"/>
        <end position="335"/>
    </location>
</feature>
<feature type="region of interest" description="Disordered" evidence="2">
    <location>
        <begin position="134"/>
        <end position="352"/>
    </location>
</feature>
<feature type="region of interest" description="Disordered" evidence="2">
    <location>
        <begin position="77"/>
        <end position="101"/>
    </location>
</feature>
<dbReference type="EMBL" id="BAAFST010000013">
    <property type="protein sequence ID" value="GAB1298150.1"/>
    <property type="molecule type" value="Genomic_DNA"/>
</dbReference>
<protein>
    <submittedName>
        <fullName evidence="3">Lysine-specific demethylase PHF2</fullName>
    </submittedName>
</protein>
<evidence type="ECO:0000313" key="3">
    <source>
        <dbReference type="EMBL" id="GAB1298150.1"/>
    </source>
</evidence>
<evidence type="ECO:0000256" key="2">
    <source>
        <dbReference type="SAM" id="MobiDB-lite"/>
    </source>
</evidence>
<organism evidence="3 4">
    <name type="scientific">Apodemus speciosus</name>
    <name type="common">Large Japanese field mouse</name>
    <dbReference type="NCBI Taxonomy" id="105296"/>
    <lineage>
        <taxon>Eukaryota</taxon>
        <taxon>Metazoa</taxon>
        <taxon>Chordata</taxon>
        <taxon>Craniata</taxon>
        <taxon>Vertebrata</taxon>
        <taxon>Euteleostomi</taxon>
        <taxon>Mammalia</taxon>
        <taxon>Eutheria</taxon>
        <taxon>Euarchontoglires</taxon>
        <taxon>Glires</taxon>
        <taxon>Rodentia</taxon>
        <taxon>Myomorpha</taxon>
        <taxon>Muroidea</taxon>
        <taxon>Muridae</taxon>
        <taxon>Murinae</taxon>
        <taxon>Apodemus</taxon>
    </lineage>
</organism>
<feature type="compositionally biased region" description="Basic residues" evidence="2">
    <location>
        <begin position="203"/>
        <end position="213"/>
    </location>
</feature>
<feature type="compositionally biased region" description="Low complexity" evidence="2">
    <location>
        <begin position="299"/>
        <end position="311"/>
    </location>
</feature>
<dbReference type="PANTHER" id="PTHR23123">
    <property type="entry name" value="PHD/F-BOX CONTAINING PROTEIN"/>
    <property type="match status" value="1"/>
</dbReference>
<proteinExistence type="predicted"/>
<keyword evidence="1" id="KW-0479">Metal-binding</keyword>
<dbReference type="Proteomes" id="UP001623349">
    <property type="component" value="Unassembled WGS sequence"/>
</dbReference>
<accession>A0ABQ0FG26</accession>
<sequence length="366" mass="38161">MSVSSRASGLWDSSEHCSVNPGLGCSFWKTGHQCTKWEGQPPASPSTQEAIQGMLSMANLQASDSCLQTTWGTGQAKGGSLAAHGARKMGGGSKGTGKRLLKRTARNSVDLEDFEEQDHLDACFKDSDYVYPSLESDEDNPVFKSRSKKRKGSDDAPYSPTARVGPSVPRQDRPVREGTRVASIETGLAAAAAKLSQQEEQKNRKKKNTKRKLTPNTASPSISTSTSTSASASASASASTGTTSASTTPASTTPASTTPASTTPASTSTASSQASQEGSSPEPLPESHSSSLADHEYTAAGTFAGAQAGRASQPMAPGVFLTQRRPSASSPNNTAAKGKRTKKGMATAKQRLGKILKIHRNGKLLL</sequence>